<feature type="compositionally biased region" description="Basic and acidic residues" evidence="1">
    <location>
        <begin position="61"/>
        <end position="72"/>
    </location>
</feature>
<feature type="compositionally biased region" description="Basic and acidic residues" evidence="1">
    <location>
        <begin position="195"/>
        <end position="210"/>
    </location>
</feature>
<evidence type="ECO:0000256" key="1">
    <source>
        <dbReference type="SAM" id="MobiDB-lite"/>
    </source>
</evidence>
<sequence>MSSSRRHSASDKPRLRMDSYSGSAKSSMRSRASPPKRRELDNVMKKARREGPDKSGYWNKKLLEVEEKDPNRWRHSGFKELYGGKGSRSRTRSRSMTRSPRPKSPVGRPKSPPPIPRSPSPLRKSNKVVRKTDSAKSRSRPNRPKSPLLSRRPNSLKPSSRRPITPPKRRSESLSSGSVSSCSDESCSVCSPKNKTRDREAKEKNRERPRPRAVNSPRPGFRGRSRSFSVPRSKPSVIEKPRRKKDKQRKREKDKNPLKTTRRRPIKVESESDRSSSPSPGPRLTLSERFGKIAQWSCDRDFEHRNLKITAGDHMTVEMDNPPSPPYEGSLSSFPEGAWDDVRVRYTYYKEQGYLRNLTLQDYIKWEQWWYKYQDWLNNERYYERYMSRRWM</sequence>
<feature type="compositionally biased region" description="Basic and acidic residues" evidence="1">
    <location>
        <begin position="8"/>
        <end position="17"/>
    </location>
</feature>
<gene>
    <name evidence="2" type="ORF">g.28936</name>
    <name evidence="3" type="ORF">g.28937</name>
</gene>
<feature type="compositionally biased region" description="Low complexity" evidence="1">
    <location>
        <begin position="96"/>
        <end position="109"/>
    </location>
</feature>
<dbReference type="EMBL" id="GEDC01027414">
    <property type="protein sequence ID" value="JAS09884.1"/>
    <property type="molecule type" value="Transcribed_RNA"/>
</dbReference>
<evidence type="ECO:0000313" key="3">
    <source>
        <dbReference type="EMBL" id="JAS22678.1"/>
    </source>
</evidence>
<dbReference type="Pfam" id="PF15692">
    <property type="entry name" value="NKAP"/>
    <property type="match status" value="1"/>
</dbReference>
<feature type="compositionally biased region" description="Basic and acidic residues" evidence="1">
    <location>
        <begin position="36"/>
        <end position="53"/>
    </location>
</feature>
<name>A0A1B6DAH1_9HEMI</name>
<feature type="compositionally biased region" description="Low complexity" evidence="1">
    <location>
        <begin position="173"/>
        <end position="191"/>
    </location>
</feature>
<evidence type="ECO:0000313" key="2">
    <source>
        <dbReference type="EMBL" id="JAS09884.1"/>
    </source>
</evidence>
<accession>A0A1B6DAH1</accession>
<proteinExistence type="predicted"/>
<feature type="compositionally biased region" description="Polar residues" evidence="1">
    <location>
        <begin position="20"/>
        <end position="30"/>
    </location>
</feature>
<feature type="compositionally biased region" description="Low complexity" evidence="1">
    <location>
        <begin position="275"/>
        <end position="285"/>
    </location>
</feature>
<dbReference type="PANTHER" id="PTHR46940">
    <property type="entry name" value="NKAP DOMAIN-CONTAINING 1"/>
    <property type="match status" value="1"/>
</dbReference>
<dbReference type="AlphaFoldDB" id="A0A1B6DAH1"/>
<feature type="compositionally biased region" description="Pro residues" evidence="1">
    <location>
        <begin position="110"/>
        <end position="119"/>
    </location>
</feature>
<reference evidence="3" key="1">
    <citation type="submission" date="2015-12" db="EMBL/GenBank/DDBJ databases">
        <title>De novo transcriptome assembly of four potential Pierce s Disease insect vectors from Arizona vineyards.</title>
        <authorList>
            <person name="Tassone E.E."/>
        </authorList>
    </citation>
    <scope>NUCLEOTIDE SEQUENCE</scope>
</reference>
<protein>
    <submittedName>
        <fullName evidence="3">Uncharacterized protein</fullName>
    </submittedName>
</protein>
<dbReference type="PANTHER" id="PTHR46940:SF1">
    <property type="entry name" value="NKAP DOMAIN CONTAINING 1"/>
    <property type="match status" value="1"/>
</dbReference>
<feature type="region of interest" description="Disordered" evidence="1">
    <location>
        <begin position="1"/>
        <end position="285"/>
    </location>
</feature>
<dbReference type="EMBL" id="GEDC01014620">
    <property type="protein sequence ID" value="JAS22678.1"/>
    <property type="molecule type" value="Transcribed_RNA"/>
</dbReference>
<feature type="compositionally biased region" description="Low complexity" evidence="1">
    <location>
        <begin position="216"/>
        <end position="233"/>
    </location>
</feature>
<dbReference type="InterPro" id="IPR043407">
    <property type="entry name" value="Nkap_D1"/>
</dbReference>
<organism evidence="3">
    <name type="scientific">Clastoptera arizonana</name>
    <name type="common">Arizona spittle bug</name>
    <dbReference type="NCBI Taxonomy" id="38151"/>
    <lineage>
        <taxon>Eukaryota</taxon>
        <taxon>Metazoa</taxon>
        <taxon>Ecdysozoa</taxon>
        <taxon>Arthropoda</taxon>
        <taxon>Hexapoda</taxon>
        <taxon>Insecta</taxon>
        <taxon>Pterygota</taxon>
        <taxon>Neoptera</taxon>
        <taxon>Paraneoptera</taxon>
        <taxon>Hemiptera</taxon>
        <taxon>Auchenorrhyncha</taxon>
        <taxon>Cercopoidea</taxon>
        <taxon>Clastopteridae</taxon>
        <taxon>Clastoptera</taxon>
    </lineage>
</organism>